<dbReference type="RefSeq" id="XP_059606340.1">
    <property type="nucleotide sequence ID" value="XM_059750339.1"/>
</dbReference>
<evidence type="ECO:0000256" key="1">
    <source>
        <dbReference type="SAM" id="MobiDB-lite"/>
    </source>
</evidence>
<dbReference type="GeneID" id="84592322"/>
<accession>A0AAJ8BYN0</accession>
<reference evidence="2" key="2">
    <citation type="submission" date="2025-08" db="UniProtKB">
        <authorList>
            <consortium name="RefSeq"/>
        </authorList>
    </citation>
    <scope>IDENTIFICATION</scope>
</reference>
<name>A0AAJ8BYN0_ASPNG</name>
<evidence type="ECO:0000313" key="2">
    <source>
        <dbReference type="RefSeq" id="XP_059606340.1"/>
    </source>
</evidence>
<dbReference type="VEuPathDB" id="FungiDB:An11g06550"/>
<sequence>MSTGFMYNFPLPGSRGDKSSVSVAMIFPISSSDVHHCTQSGHQQFSLQGFASLGDETTALISFPALTVVRDRGQIRRDEGWKQMEVRRRLGTKVEGTMLAKSFPSSSCYTSTSGEWNLRAYQHRRSSIQANSNREPHHTVSMITRGISRRP</sequence>
<gene>
    <name evidence="2" type="ORF">An11g06550</name>
</gene>
<proteinExistence type="predicted"/>
<organism evidence="2">
    <name type="scientific">Aspergillus niger</name>
    <dbReference type="NCBI Taxonomy" id="5061"/>
    <lineage>
        <taxon>Eukaryota</taxon>
        <taxon>Fungi</taxon>
        <taxon>Dikarya</taxon>
        <taxon>Ascomycota</taxon>
        <taxon>Pezizomycotina</taxon>
        <taxon>Eurotiomycetes</taxon>
        <taxon>Eurotiomycetidae</taxon>
        <taxon>Eurotiales</taxon>
        <taxon>Aspergillaceae</taxon>
        <taxon>Aspergillus</taxon>
        <taxon>Aspergillus subgen. Circumdati</taxon>
    </lineage>
</organism>
<dbReference type="AlphaFoldDB" id="A0AAJ8BYN0"/>
<feature type="region of interest" description="Disordered" evidence="1">
    <location>
        <begin position="128"/>
        <end position="151"/>
    </location>
</feature>
<reference evidence="2" key="1">
    <citation type="submission" date="2025-02" db="EMBL/GenBank/DDBJ databases">
        <authorList>
            <consortium name="NCBI Genome Project"/>
        </authorList>
    </citation>
    <scope>NUCLEOTIDE SEQUENCE</scope>
</reference>
<dbReference type="KEGG" id="ang:An11g06550"/>
<protein>
    <submittedName>
        <fullName evidence="2">Uncharacterized protein</fullName>
    </submittedName>
</protein>